<keyword evidence="1" id="KW-1133">Transmembrane helix</keyword>
<evidence type="ECO:0000313" key="3">
    <source>
        <dbReference type="Proteomes" id="UP001328107"/>
    </source>
</evidence>
<protein>
    <submittedName>
        <fullName evidence="2">Uncharacterized protein</fullName>
    </submittedName>
</protein>
<comment type="caution">
    <text evidence="2">The sequence shown here is derived from an EMBL/GenBank/DDBJ whole genome shotgun (WGS) entry which is preliminary data.</text>
</comment>
<feature type="transmembrane region" description="Helical" evidence="1">
    <location>
        <begin position="73"/>
        <end position="90"/>
    </location>
</feature>
<dbReference type="PANTHER" id="PTHR31930">
    <property type="entry name" value="SERPENTINE RECEPTOR, CLASS R"/>
    <property type="match status" value="1"/>
</dbReference>
<name>A0AAN5IFN3_9BILA</name>
<accession>A0AAN5IFN3</accession>
<keyword evidence="1" id="KW-0472">Membrane</keyword>
<dbReference type="AlphaFoldDB" id="A0AAN5IFN3"/>
<feature type="transmembrane region" description="Helical" evidence="1">
    <location>
        <begin position="32"/>
        <end position="53"/>
    </location>
</feature>
<dbReference type="EMBL" id="BTRK01000006">
    <property type="protein sequence ID" value="GMR62565.1"/>
    <property type="molecule type" value="Genomic_DNA"/>
</dbReference>
<keyword evidence="3" id="KW-1185">Reference proteome</keyword>
<evidence type="ECO:0000256" key="1">
    <source>
        <dbReference type="SAM" id="Phobius"/>
    </source>
</evidence>
<sequence length="164" mass="18790">RKALFGPLSTVIKILVFDFTYSLFSAETRRRWISWFATPLAILGLIELFANFVLRKNEINGFRSLSWEWGETFLLFFLALHSLASAVFMMRRTSTLFFLEFYEAWSECAKLAPMEVKDANANGDPEGGKTPTLIPRYSVSRLIFVTLAFLVFIWASASTSIKYT</sequence>
<dbReference type="Pfam" id="PF03268">
    <property type="entry name" value="DUF267"/>
    <property type="match status" value="1"/>
</dbReference>
<gene>
    <name evidence="2" type="ORF">PMAYCL1PPCAC_32760</name>
</gene>
<organism evidence="2 3">
    <name type="scientific">Pristionchus mayeri</name>
    <dbReference type="NCBI Taxonomy" id="1317129"/>
    <lineage>
        <taxon>Eukaryota</taxon>
        <taxon>Metazoa</taxon>
        <taxon>Ecdysozoa</taxon>
        <taxon>Nematoda</taxon>
        <taxon>Chromadorea</taxon>
        <taxon>Rhabditida</taxon>
        <taxon>Rhabditina</taxon>
        <taxon>Diplogasteromorpha</taxon>
        <taxon>Diplogasteroidea</taxon>
        <taxon>Neodiplogasteridae</taxon>
        <taxon>Pristionchus</taxon>
    </lineage>
</organism>
<keyword evidence="1" id="KW-0812">Transmembrane</keyword>
<feature type="non-terminal residue" evidence="2">
    <location>
        <position position="1"/>
    </location>
</feature>
<reference evidence="3" key="1">
    <citation type="submission" date="2022-10" db="EMBL/GenBank/DDBJ databases">
        <title>Genome assembly of Pristionchus species.</title>
        <authorList>
            <person name="Yoshida K."/>
            <person name="Sommer R.J."/>
        </authorList>
    </citation>
    <scope>NUCLEOTIDE SEQUENCE [LARGE SCALE GENOMIC DNA]</scope>
    <source>
        <strain evidence="3">RS5460</strain>
    </source>
</reference>
<dbReference type="PANTHER" id="PTHR31930:SF1">
    <property type="entry name" value="SERPENTINE RECEPTOR, CLASS R"/>
    <property type="match status" value="1"/>
</dbReference>
<dbReference type="Proteomes" id="UP001328107">
    <property type="component" value="Unassembled WGS sequence"/>
</dbReference>
<dbReference type="InterPro" id="IPR004950">
    <property type="entry name" value="DUF267_CAE_spp"/>
</dbReference>
<feature type="transmembrane region" description="Helical" evidence="1">
    <location>
        <begin position="142"/>
        <end position="161"/>
    </location>
</feature>
<evidence type="ECO:0000313" key="2">
    <source>
        <dbReference type="EMBL" id="GMR62565.1"/>
    </source>
</evidence>
<proteinExistence type="predicted"/>